<dbReference type="STRING" id="329046.A0A1Y2BUG9"/>
<evidence type="ECO:0000256" key="6">
    <source>
        <dbReference type="ARBA" id="ARBA00022723"/>
    </source>
</evidence>
<feature type="domain" description="Ribose-phosphate pyrophosphokinase N-terminal" evidence="13">
    <location>
        <begin position="5"/>
        <end position="120"/>
    </location>
</feature>
<dbReference type="EMBL" id="MCGO01000044">
    <property type="protein sequence ID" value="ORY38383.1"/>
    <property type="molecule type" value="Genomic_DNA"/>
</dbReference>
<dbReference type="CDD" id="cd06223">
    <property type="entry name" value="PRTases_typeI"/>
    <property type="match status" value="1"/>
</dbReference>
<evidence type="ECO:0000313" key="15">
    <source>
        <dbReference type="Proteomes" id="UP000193642"/>
    </source>
</evidence>
<dbReference type="InterPro" id="IPR029057">
    <property type="entry name" value="PRTase-like"/>
</dbReference>
<organism evidence="14 15">
    <name type="scientific">Rhizoclosmatium globosum</name>
    <dbReference type="NCBI Taxonomy" id="329046"/>
    <lineage>
        <taxon>Eukaryota</taxon>
        <taxon>Fungi</taxon>
        <taxon>Fungi incertae sedis</taxon>
        <taxon>Chytridiomycota</taxon>
        <taxon>Chytridiomycota incertae sedis</taxon>
        <taxon>Chytridiomycetes</taxon>
        <taxon>Chytridiales</taxon>
        <taxon>Chytriomycetaceae</taxon>
        <taxon>Rhizoclosmatium</taxon>
    </lineage>
</organism>
<dbReference type="SUPFAM" id="SSF53271">
    <property type="entry name" value="PRTase-like"/>
    <property type="match status" value="2"/>
</dbReference>
<comment type="pathway">
    <text evidence="2">Metabolic intermediate biosynthesis; 5-phospho-alpha-D-ribose 1-diphosphate biosynthesis; 5-phospho-alpha-D-ribose 1-diphosphate from D-ribose 5-phosphate (route I): step 1/1.</text>
</comment>
<evidence type="ECO:0000256" key="8">
    <source>
        <dbReference type="ARBA" id="ARBA00022741"/>
    </source>
</evidence>
<dbReference type="InterPro" id="IPR000836">
    <property type="entry name" value="PRTase_dom"/>
</dbReference>
<evidence type="ECO:0000256" key="11">
    <source>
        <dbReference type="ARBA" id="ARBA00022842"/>
    </source>
</evidence>
<dbReference type="AlphaFoldDB" id="A0A1Y2BUG9"/>
<evidence type="ECO:0000256" key="3">
    <source>
        <dbReference type="ARBA" id="ARBA00006478"/>
    </source>
</evidence>
<proteinExistence type="inferred from homology"/>
<comment type="caution">
    <text evidence="14">The sequence shown here is derived from an EMBL/GenBank/DDBJ whole genome shotgun (WGS) entry which is preliminary data.</text>
</comment>
<accession>A0A1Y2BUG9</accession>
<protein>
    <recommendedName>
        <fullName evidence="4">ribose-phosphate diphosphokinase</fullName>
        <ecNumber evidence="4">2.7.6.1</ecNumber>
    </recommendedName>
</protein>
<dbReference type="GO" id="GO:0006164">
    <property type="term" value="P:purine nucleotide biosynthetic process"/>
    <property type="evidence" value="ECO:0007669"/>
    <property type="project" value="TreeGrafter"/>
</dbReference>
<dbReference type="OrthoDB" id="413572at2759"/>
<evidence type="ECO:0000256" key="9">
    <source>
        <dbReference type="ARBA" id="ARBA00022777"/>
    </source>
</evidence>
<keyword evidence="5" id="KW-0808">Transferase</keyword>
<reference evidence="14 15" key="1">
    <citation type="submission" date="2016-07" db="EMBL/GenBank/DDBJ databases">
        <title>Pervasive Adenine N6-methylation of Active Genes in Fungi.</title>
        <authorList>
            <consortium name="DOE Joint Genome Institute"/>
            <person name="Mondo S.J."/>
            <person name="Dannebaum R.O."/>
            <person name="Kuo R.C."/>
            <person name="Labutti K."/>
            <person name="Haridas S."/>
            <person name="Kuo A."/>
            <person name="Salamov A."/>
            <person name="Ahrendt S.R."/>
            <person name="Lipzen A."/>
            <person name="Sullivan W."/>
            <person name="Andreopoulos W.B."/>
            <person name="Clum A."/>
            <person name="Lindquist E."/>
            <person name="Daum C."/>
            <person name="Ramamoorthy G.K."/>
            <person name="Gryganskyi A."/>
            <person name="Culley D."/>
            <person name="Magnuson J.K."/>
            <person name="James T.Y."/>
            <person name="O'Malley M.A."/>
            <person name="Stajich J.E."/>
            <person name="Spatafora J.W."/>
            <person name="Visel A."/>
            <person name="Grigoriev I.V."/>
        </authorList>
    </citation>
    <scope>NUCLEOTIDE SEQUENCE [LARGE SCALE GENOMIC DNA]</scope>
    <source>
        <strain evidence="14 15">JEL800</strain>
    </source>
</reference>
<dbReference type="InterPro" id="IPR029099">
    <property type="entry name" value="Pribosyltran_N"/>
</dbReference>
<dbReference type="GO" id="GO:0016301">
    <property type="term" value="F:kinase activity"/>
    <property type="evidence" value="ECO:0007669"/>
    <property type="project" value="UniProtKB-KW"/>
</dbReference>
<dbReference type="GO" id="GO:0009156">
    <property type="term" value="P:ribonucleoside monophosphate biosynthetic process"/>
    <property type="evidence" value="ECO:0007669"/>
    <property type="project" value="InterPro"/>
</dbReference>
<dbReference type="GO" id="GO:0006015">
    <property type="term" value="P:5-phosphoribose 1-diphosphate biosynthetic process"/>
    <property type="evidence" value="ECO:0007669"/>
    <property type="project" value="EnsemblFungi"/>
</dbReference>
<evidence type="ECO:0000256" key="4">
    <source>
        <dbReference type="ARBA" id="ARBA00013247"/>
    </source>
</evidence>
<dbReference type="InterPro" id="IPR000842">
    <property type="entry name" value="PRib_PP_synth_CS"/>
</dbReference>
<keyword evidence="10" id="KW-0067">ATP-binding</keyword>
<comment type="cofactor">
    <cofactor evidence="1">
        <name>Mg(2+)</name>
        <dbReference type="ChEBI" id="CHEBI:18420"/>
    </cofactor>
</comment>
<dbReference type="SMART" id="SM01400">
    <property type="entry name" value="Pribosyltran_N"/>
    <property type="match status" value="1"/>
</dbReference>
<evidence type="ECO:0000256" key="2">
    <source>
        <dbReference type="ARBA" id="ARBA00004996"/>
    </source>
</evidence>
<dbReference type="NCBIfam" id="TIGR01251">
    <property type="entry name" value="ribP_PPkin"/>
    <property type="match status" value="1"/>
</dbReference>
<evidence type="ECO:0000256" key="1">
    <source>
        <dbReference type="ARBA" id="ARBA00001946"/>
    </source>
</evidence>
<dbReference type="PROSITE" id="PS00114">
    <property type="entry name" value="PRPP_SYNTHASE"/>
    <property type="match status" value="1"/>
</dbReference>
<dbReference type="GO" id="GO:0005524">
    <property type="term" value="F:ATP binding"/>
    <property type="evidence" value="ECO:0007669"/>
    <property type="project" value="UniProtKB-KW"/>
</dbReference>
<dbReference type="EC" id="2.7.6.1" evidence="4"/>
<evidence type="ECO:0000256" key="12">
    <source>
        <dbReference type="ARBA" id="ARBA00049535"/>
    </source>
</evidence>
<evidence type="ECO:0000256" key="7">
    <source>
        <dbReference type="ARBA" id="ARBA00022727"/>
    </source>
</evidence>
<dbReference type="FunFam" id="3.40.50.2020:FF:000001">
    <property type="entry name" value="Ribose-phosphate pyrophosphokinase"/>
    <property type="match status" value="1"/>
</dbReference>
<name>A0A1Y2BUG9_9FUNG</name>
<dbReference type="PANTHER" id="PTHR10210:SF57">
    <property type="entry name" value="RIBOSE-PHOSPHATE DIPHOSPHOKINASE"/>
    <property type="match status" value="1"/>
</dbReference>
<evidence type="ECO:0000259" key="13">
    <source>
        <dbReference type="Pfam" id="PF13793"/>
    </source>
</evidence>
<dbReference type="GO" id="GO:0004749">
    <property type="term" value="F:ribose phosphate diphosphokinase activity"/>
    <property type="evidence" value="ECO:0007669"/>
    <property type="project" value="UniProtKB-EC"/>
</dbReference>
<evidence type="ECO:0000256" key="5">
    <source>
        <dbReference type="ARBA" id="ARBA00022679"/>
    </source>
</evidence>
<dbReference type="PANTHER" id="PTHR10210">
    <property type="entry name" value="RIBOSE-PHOSPHATE DIPHOSPHOKINASE FAMILY MEMBER"/>
    <property type="match status" value="1"/>
</dbReference>
<dbReference type="Gene3D" id="3.40.50.2020">
    <property type="match status" value="2"/>
</dbReference>
<dbReference type="Proteomes" id="UP000193642">
    <property type="component" value="Unassembled WGS sequence"/>
</dbReference>
<comment type="similarity">
    <text evidence="3">Belongs to the ribose-phosphate pyrophosphokinase family.</text>
</comment>
<dbReference type="Pfam" id="PF14572">
    <property type="entry name" value="Pribosyl_synth"/>
    <property type="match status" value="1"/>
</dbReference>
<keyword evidence="11" id="KW-0460">Magnesium</keyword>
<comment type="catalytic activity">
    <reaction evidence="12">
        <text>D-ribose 5-phosphate + ATP = 5-phospho-alpha-D-ribose 1-diphosphate + AMP + H(+)</text>
        <dbReference type="Rhea" id="RHEA:15609"/>
        <dbReference type="ChEBI" id="CHEBI:15378"/>
        <dbReference type="ChEBI" id="CHEBI:30616"/>
        <dbReference type="ChEBI" id="CHEBI:58017"/>
        <dbReference type="ChEBI" id="CHEBI:78346"/>
        <dbReference type="ChEBI" id="CHEBI:456215"/>
        <dbReference type="EC" id="2.7.6.1"/>
    </reaction>
</comment>
<sequence length="335" mass="36484">MRQVQIFTGSSHTELSALILDRLGQAAAPAIVKRSDNMEMGVELGVSVRNQDVFIIQSGSSTINDHLMELLIMINACKLASARRITAVIPYLPYSKQSKKKKARGSITAKLIANMLQVSGVDHIITLDLHSTQIQGFFGKPCDNLLAEPVIAQYIQSCLSGEYAEAEGVAAKGCVISKNAGGAKRVTSLADILKLDFALIHRESHFQASKKVMAGDEVMRLTLVGNVKDMVCFVVDDIINDIHTFLDTAEHLKQCKAKKVIIVATHGILSREALIEIDENEAVDGIAITNSYPMSDDLKTITTKLKIIDVSGVLAEAIRRTHNGESISYLFSHVV</sequence>
<keyword evidence="15" id="KW-1185">Reference proteome</keyword>
<dbReference type="GO" id="GO:0000287">
    <property type="term" value="F:magnesium ion binding"/>
    <property type="evidence" value="ECO:0007669"/>
    <property type="project" value="InterPro"/>
</dbReference>
<dbReference type="GO" id="GO:0002189">
    <property type="term" value="C:ribose phosphate diphosphokinase complex"/>
    <property type="evidence" value="ECO:0007669"/>
    <property type="project" value="EnsemblFungi"/>
</dbReference>
<keyword evidence="9 14" id="KW-0418">Kinase</keyword>
<keyword evidence="6" id="KW-0479">Metal-binding</keyword>
<gene>
    <name evidence="14" type="ORF">BCR33DRAFT_720745</name>
</gene>
<dbReference type="GO" id="GO:0005737">
    <property type="term" value="C:cytoplasm"/>
    <property type="evidence" value="ECO:0007669"/>
    <property type="project" value="EnsemblFungi"/>
</dbReference>
<keyword evidence="7" id="KW-0545">Nucleotide biosynthesis</keyword>
<dbReference type="Pfam" id="PF13793">
    <property type="entry name" value="Pribosyltran_N"/>
    <property type="match status" value="1"/>
</dbReference>
<evidence type="ECO:0000256" key="10">
    <source>
        <dbReference type="ARBA" id="ARBA00022840"/>
    </source>
</evidence>
<dbReference type="InterPro" id="IPR005946">
    <property type="entry name" value="Rib-P_diPkinase"/>
</dbReference>
<keyword evidence="8" id="KW-0547">Nucleotide-binding</keyword>
<evidence type="ECO:0000313" key="14">
    <source>
        <dbReference type="EMBL" id="ORY38383.1"/>
    </source>
</evidence>